<evidence type="ECO:0000256" key="13">
    <source>
        <dbReference type="PIRSR" id="PIRSR602401-1"/>
    </source>
</evidence>
<evidence type="ECO:0000313" key="15">
    <source>
        <dbReference type="EMBL" id="KIJ63129.1"/>
    </source>
</evidence>
<evidence type="ECO:0000256" key="8">
    <source>
        <dbReference type="ARBA" id="ARBA00022989"/>
    </source>
</evidence>
<dbReference type="OrthoDB" id="1470350at2759"/>
<evidence type="ECO:0000256" key="10">
    <source>
        <dbReference type="ARBA" id="ARBA00023004"/>
    </source>
</evidence>
<comment type="pathway">
    <text evidence="3">Secondary metabolite biosynthesis; terpenoid biosynthesis.</text>
</comment>
<dbReference type="InterPro" id="IPR002401">
    <property type="entry name" value="Cyt_P450_E_grp-I"/>
</dbReference>
<dbReference type="PRINTS" id="PR00385">
    <property type="entry name" value="P450"/>
</dbReference>
<reference evidence="15 16" key="1">
    <citation type="submission" date="2014-04" db="EMBL/GenBank/DDBJ databases">
        <title>Evolutionary Origins and Diversification of the Mycorrhizal Mutualists.</title>
        <authorList>
            <consortium name="DOE Joint Genome Institute"/>
            <consortium name="Mycorrhizal Genomics Consortium"/>
            <person name="Kohler A."/>
            <person name="Kuo A."/>
            <person name="Nagy L.G."/>
            <person name="Floudas D."/>
            <person name="Copeland A."/>
            <person name="Barry K.W."/>
            <person name="Cichocki N."/>
            <person name="Veneault-Fourrey C."/>
            <person name="LaButti K."/>
            <person name="Lindquist E.A."/>
            <person name="Lipzen A."/>
            <person name="Lundell T."/>
            <person name="Morin E."/>
            <person name="Murat C."/>
            <person name="Riley R."/>
            <person name="Ohm R."/>
            <person name="Sun H."/>
            <person name="Tunlid A."/>
            <person name="Henrissat B."/>
            <person name="Grigoriev I.V."/>
            <person name="Hibbett D.S."/>
            <person name="Martin F."/>
        </authorList>
    </citation>
    <scope>NUCLEOTIDE SEQUENCE [LARGE SCALE GENOMIC DNA]</scope>
    <source>
        <strain evidence="15 16">MD-312</strain>
    </source>
</reference>
<evidence type="ECO:0000256" key="2">
    <source>
        <dbReference type="ARBA" id="ARBA00004370"/>
    </source>
</evidence>
<gene>
    <name evidence="15" type="ORF">HYDPIDRAFT_113701</name>
</gene>
<evidence type="ECO:0000256" key="12">
    <source>
        <dbReference type="ARBA" id="ARBA00023136"/>
    </source>
</evidence>
<dbReference type="PANTHER" id="PTHR24305">
    <property type="entry name" value="CYTOCHROME P450"/>
    <property type="match status" value="1"/>
</dbReference>
<feature type="transmembrane region" description="Helical" evidence="14">
    <location>
        <begin position="6"/>
        <end position="23"/>
    </location>
</feature>
<evidence type="ECO:0000256" key="11">
    <source>
        <dbReference type="ARBA" id="ARBA00023033"/>
    </source>
</evidence>
<evidence type="ECO:0000256" key="14">
    <source>
        <dbReference type="SAM" id="Phobius"/>
    </source>
</evidence>
<evidence type="ECO:0008006" key="17">
    <source>
        <dbReference type="Google" id="ProtNLM"/>
    </source>
</evidence>
<comment type="similarity">
    <text evidence="4">Belongs to the cytochrome P450 family.</text>
</comment>
<dbReference type="Gene3D" id="1.10.630.10">
    <property type="entry name" value="Cytochrome P450"/>
    <property type="match status" value="1"/>
</dbReference>
<keyword evidence="5 13" id="KW-0349">Heme</keyword>
<evidence type="ECO:0000256" key="6">
    <source>
        <dbReference type="ARBA" id="ARBA00022692"/>
    </source>
</evidence>
<evidence type="ECO:0000313" key="16">
    <source>
        <dbReference type="Proteomes" id="UP000053820"/>
    </source>
</evidence>
<name>A0A0C9VBW0_9AGAM</name>
<dbReference type="GO" id="GO:0016020">
    <property type="term" value="C:membrane"/>
    <property type="evidence" value="ECO:0007669"/>
    <property type="project" value="UniProtKB-SubCell"/>
</dbReference>
<keyword evidence="16" id="KW-1185">Reference proteome</keyword>
<keyword evidence="10 13" id="KW-0408">Iron</keyword>
<evidence type="ECO:0000256" key="4">
    <source>
        <dbReference type="ARBA" id="ARBA00010617"/>
    </source>
</evidence>
<keyword evidence="6 14" id="KW-0812">Transmembrane</keyword>
<keyword evidence="11" id="KW-0503">Monooxygenase</keyword>
<protein>
    <recommendedName>
        <fullName evidence="17">Cytochrome P450</fullName>
    </recommendedName>
</protein>
<dbReference type="HOGENOM" id="CLU_001570_5_11_1"/>
<keyword evidence="7 13" id="KW-0479">Metal-binding</keyword>
<dbReference type="GO" id="GO:0020037">
    <property type="term" value="F:heme binding"/>
    <property type="evidence" value="ECO:0007669"/>
    <property type="project" value="InterPro"/>
</dbReference>
<dbReference type="Pfam" id="PF00067">
    <property type="entry name" value="p450"/>
    <property type="match status" value="1"/>
</dbReference>
<dbReference type="CDD" id="cd11069">
    <property type="entry name" value="CYP_FUM15-like"/>
    <property type="match status" value="1"/>
</dbReference>
<feature type="binding site" description="axial binding residue" evidence="13">
    <location>
        <position position="484"/>
    </location>
    <ligand>
        <name>heme</name>
        <dbReference type="ChEBI" id="CHEBI:30413"/>
    </ligand>
    <ligandPart>
        <name>Fe</name>
        <dbReference type="ChEBI" id="CHEBI:18248"/>
    </ligandPart>
</feature>
<dbReference type="InterPro" id="IPR036396">
    <property type="entry name" value="Cyt_P450_sf"/>
</dbReference>
<sequence>MTFTTVLQGLFGAVVLSVSYLLWRIYLMRNPMDNIPGPPRQSWWLGNLGQVFHPYGLDFHQMLADQYGPVVKFYGIFGRRQLIVSDPKALHHIIVKDQHIYEENDVFIETNKLVFGMGLLSTLGDHHRKQRKMLNPVFSINHMRHMTPIFREIATDLRDSIAEQVKRGPQEINMLEWLTRTALELVGRSGLGTSFDDLKGDATNPYPKAIEDLSPSLFRTVPIRQFLPYLVKLGPASFRRFVVNNLPWKDVQEIRRIVDVMDKTSIEVFEAKKKALAEGDEAVMQQVGQGKDIMSILLRENMTASEEDRLPDLELLGQMTTLVFAATDTTSGALSRTLLTLAHHPDAQKKLREEYKQAKAEKGELTYDDLVNLSYLDAVCRETLRLYPPVTGVVRMARKDDTLPFSTIIKGVDGNEINEIPVPKNTSIFVSIIAANRNREVWGEDALEWKPERWLSPLPSSVTDAQIPGVYSHLMTFLGGGRACIGFKFSQLEMKVVLTMLLESFKFTPAGEIIWTLGLSTPKVKGSKAGLYGLPLNVELLSEWDV</sequence>
<evidence type="ECO:0000256" key="1">
    <source>
        <dbReference type="ARBA" id="ARBA00001971"/>
    </source>
</evidence>
<comment type="subcellular location">
    <subcellularLocation>
        <location evidence="2">Membrane</location>
    </subcellularLocation>
</comment>
<dbReference type="GO" id="GO:0016705">
    <property type="term" value="F:oxidoreductase activity, acting on paired donors, with incorporation or reduction of molecular oxygen"/>
    <property type="evidence" value="ECO:0007669"/>
    <property type="project" value="InterPro"/>
</dbReference>
<keyword evidence="8 14" id="KW-1133">Transmembrane helix</keyword>
<keyword evidence="12 14" id="KW-0472">Membrane</keyword>
<keyword evidence="9" id="KW-0560">Oxidoreductase</keyword>
<dbReference type="EMBL" id="KN839852">
    <property type="protein sequence ID" value="KIJ63129.1"/>
    <property type="molecule type" value="Genomic_DNA"/>
</dbReference>
<dbReference type="PRINTS" id="PR00463">
    <property type="entry name" value="EP450I"/>
</dbReference>
<dbReference type="InterPro" id="IPR001128">
    <property type="entry name" value="Cyt_P450"/>
</dbReference>
<dbReference type="SUPFAM" id="SSF48264">
    <property type="entry name" value="Cytochrome P450"/>
    <property type="match status" value="1"/>
</dbReference>
<evidence type="ECO:0000256" key="9">
    <source>
        <dbReference type="ARBA" id="ARBA00023002"/>
    </source>
</evidence>
<comment type="cofactor">
    <cofactor evidence="1 13">
        <name>heme</name>
        <dbReference type="ChEBI" id="CHEBI:30413"/>
    </cofactor>
</comment>
<dbReference type="AlphaFoldDB" id="A0A0C9VBW0"/>
<dbReference type="GO" id="GO:0004497">
    <property type="term" value="F:monooxygenase activity"/>
    <property type="evidence" value="ECO:0007669"/>
    <property type="project" value="UniProtKB-KW"/>
</dbReference>
<dbReference type="GO" id="GO:0005506">
    <property type="term" value="F:iron ion binding"/>
    <property type="evidence" value="ECO:0007669"/>
    <property type="project" value="InterPro"/>
</dbReference>
<organism evidence="15 16">
    <name type="scientific">Hydnomerulius pinastri MD-312</name>
    <dbReference type="NCBI Taxonomy" id="994086"/>
    <lineage>
        <taxon>Eukaryota</taxon>
        <taxon>Fungi</taxon>
        <taxon>Dikarya</taxon>
        <taxon>Basidiomycota</taxon>
        <taxon>Agaricomycotina</taxon>
        <taxon>Agaricomycetes</taxon>
        <taxon>Agaricomycetidae</taxon>
        <taxon>Boletales</taxon>
        <taxon>Boletales incertae sedis</taxon>
        <taxon>Leucogyrophana</taxon>
    </lineage>
</organism>
<evidence type="ECO:0000256" key="7">
    <source>
        <dbReference type="ARBA" id="ARBA00022723"/>
    </source>
</evidence>
<evidence type="ECO:0000256" key="3">
    <source>
        <dbReference type="ARBA" id="ARBA00004721"/>
    </source>
</evidence>
<dbReference type="InterPro" id="IPR050121">
    <property type="entry name" value="Cytochrome_P450_monoxygenase"/>
</dbReference>
<evidence type="ECO:0000256" key="5">
    <source>
        <dbReference type="ARBA" id="ARBA00022617"/>
    </source>
</evidence>
<dbReference type="PANTHER" id="PTHR24305:SF166">
    <property type="entry name" value="CYTOCHROME P450 12A4, MITOCHONDRIAL-RELATED"/>
    <property type="match status" value="1"/>
</dbReference>
<proteinExistence type="inferred from homology"/>
<accession>A0A0C9VBW0</accession>
<dbReference type="Proteomes" id="UP000053820">
    <property type="component" value="Unassembled WGS sequence"/>
</dbReference>